<organism evidence="4 5">
    <name type="scientific">Malassezia psittaci</name>
    <dbReference type="NCBI Taxonomy" id="1821823"/>
    <lineage>
        <taxon>Eukaryota</taxon>
        <taxon>Fungi</taxon>
        <taxon>Dikarya</taxon>
        <taxon>Basidiomycota</taxon>
        <taxon>Ustilaginomycotina</taxon>
        <taxon>Malasseziomycetes</taxon>
        <taxon>Malasseziales</taxon>
        <taxon>Malasseziaceae</taxon>
        <taxon>Malassezia</taxon>
    </lineage>
</organism>
<feature type="region of interest" description="Disordered" evidence="1">
    <location>
        <begin position="70"/>
        <end position="140"/>
    </location>
</feature>
<dbReference type="PANTHER" id="PTHR13844">
    <property type="entry name" value="SWI/SNF-RELATED MATRIX-ASSOCIATED ACTIN-DEPENDENT REGULATOR OF CHROMATIN SUBFAMILY D"/>
    <property type="match status" value="1"/>
</dbReference>
<dbReference type="AlphaFoldDB" id="A0AAF0JD67"/>
<proteinExistence type="predicted"/>
<dbReference type="EMBL" id="CP118375">
    <property type="protein sequence ID" value="WFD42358.1"/>
    <property type="molecule type" value="Genomic_DNA"/>
</dbReference>
<reference evidence="4" key="1">
    <citation type="submission" date="2023-02" db="EMBL/GenBank/DDBJ databases">
        <title>Mating type loci evolution in Malassezia.</title>
        <authorList>
            <person name="Coelho M.A."/>
        </authorList>
    </citation>
    <scope>NUCLEOTIDE SEQUENCE</scope>
    <source>
        <strain evidence="4">CBS 14136</strain>
    </source>
</reference>
<dbReference type="InterPro" id="IPR003121">
    <property type="entry name" value="SWIB_MDM2_domain"/>
</dbReference>
<evidence type="ECO:0000259" key="3">
    <source>
        <dbReference type="PROSITE" id="PS51998"/>
    </source>
</evidence>
<dbReference type="InterPro" id="IPR014876">
    <property type="entry name" value="DEK_C"/>
</dbReference>
<sequence length="218" mass="24243">MSSAELASDVVPVLRERIFDVLKQSDLTTVSAKKIRIALAELPEGSLPAGVDLIEQKKVIDAEIRKCYDEVTSSGGPKKTKKQSGGEEKAKTPSKTRAPKKTAAETPKKSATKRGAKDKEGQEPNKKRAPNPNSPLNRPMRLSSEMAEVCGGSEMPRHGVVKQLWAYIKQNNLQSETNKRQVLKQANADYVRLEIIQFVRQRQRRLIGPHLEKIQPPT</sequence>
<dbReference type="PROSITE" id="PS51925">
    <property type="entry name" value="SWIB_MDM2"/>
    <property type="match status" value="1"/>
</dbReference>
<evidence type="ECO:0000259" key="2">
    <source>
        <dbReference type="PROSITE" id="PS51925"/>
    </source>
</evidence>
<accession>A0AAF0JD67</accession>
<dbReference type="InterPro" id="IPR036885">
    <property type="entry name" value="SWIB_MDM2_dom_sf"/>
</dbReference>
<dbReference type="Pfam" id="PF02201">
    <property type="entry name" value="SWIB"/>
    <property type="match status" value="1"/>
</dbReference>
<evidence type="ECO:0000313" key="4">
    <source>
        <dbReference type="EMBL" id="WFD42358.1"/>
    </source>
</evidence>
<dbReference type="Gene3D" id="1.10.245.10">
    <property type="entry name" value="SWIB/MDM2 domain"/>
    <property type="match status" value="1"/>
</dbReference>
<evidence type="ECO:0008006" key="6">
    <source>
        <dbReference type="Google" id="ProtNLM"/>
    </source>
</evidence>
<dbReference type="SMART" id="SM00151">
    <property type="entry name" value="SWIB"/>
    <property type="match status" value="1"/>
</dbReference>
<dbReference type="CDD" id="cd10567">
    <property type="entry name" value="SWIB-MDM2_like"/>
    <property type="match status" value="1"/>
</dbReference>
<dbReference type="SUPFAM" id="SSF47592">
    <property type="entry name" value="SWIB/MDM2 domain"/>
    <property type="match status" value="1"/>
</dbReference>
<protein>
    <recommendedName>
        <fullName evidence="6">DM2 domain-containing protein</fullName>
    </recommendedName>
</protein>
<dbReference type="InterPro" id="IPR019835">
    <property type="entry name" value="SWIB_domain"/>
</dbReference>
<keyword evidence="5" id="KW-1185">Reference proteome</keyword>
<dbReference type="Pfam" id="PF08766">
    <property type="entry name" value="DEK_C"/>
    <property type="match status" value="1"/>
</dbReference>
<feature type="compositionally biased region" description="Basic and acidic residues" evidence="1">
    <location>
        <begin position="115"/>
        <end position="126"/>
    </location>
</feature>
<feature type="domain" description="DM2" evidence="2">
    <location>
        <begin position="135"/>
        <end position="217"/>
    </location>
</feature>
<dbReference type="PROSITE" id="PS51998">
    <property type="entry name" value="DEK_C"/>
    <property type="match status" value="1"/>
</dbReference>
<name>A0AAF0JD67_9BASI</name>
<feature type="domain" description="DEK-C" evidence="3">
    <location>
        <begin position="8"/>
        <end position="69"/>
    </location>
</feature>
<evidence type="ECO:0000313" key="5">
    <source>
        <dbReference type="Proteomes" id="UP001214628"/>
    </source>
</evidence>
<dbReference type="SUPFAM" id="SSF109715">
    <property type="entry name" value="DEK C-terminal domain"/>
    <property type="match status" value="1"/>
</dbReference>
<evidence type="ECO:0000256" key="1">
    <source>
        <dbReference type="SAM" id="MobiDB-lite"/>
    </source>
</evidence>
<gene>
    <name evidence="4" type="ORF">MPSI1_001000</name>
</gene>
<dbReference type="Proteomes" id="UP001214628">
    <property type="component" value="Chromosome 1"/>
</dbReference>